<evidence type="ECO:0000313" key="5">
    <source>
        <dbReference type="EMBL" id="QPG74621.1"/>
    </source>
</evidence>
<dbReference type="InterPro" id="IPR050523">
    <property type="entry name" value="AKR_Detox_Biosynth"/>
</dbReference>
<sequence length="377" mass="42410">MSKLLTPYRQLAPAAAVRVSPVCLGSMTFGNQHLETYGECSDDTAYKILDYFYENGGNFIDTSNTYQDGESEVLLGKWMASRKNKDEIVLATKYSSPYDFDCNIKVNVVGNNAKSMKLSLMRSLNRLQTSYIDLFYVHWWDYTTSIPELMLALNDLVVSGKVIYLGISDAPAWIVTKANEYARAHGLRQFSVYQGYWNAAFRDFERDIIPMCAAEGMAMCPYGTLNQGRFQTEEVFKEREKNNPGRKFAALSQRDKDVSKCLEKVAKSKGVTLFTVALSYILHRAPYVFPIIGARKVEHVKGNLPALKLALTPEEIEEIDSAYLFDHGFPHTFLSGTLFNGEKSRGASGPGDVCLTKVFAEKLAWVEKQKPIPPEDE</sequence>
<dbReference type="GO" id="GO:0016491">
    <property type="term" value="F:oxidoreductase activity"/>
    <property type="evidence" value="ECO:0007669"/>
    <property type="project" value="UniProtKB-KW"/>
</dbReference>
<dbReference type="InterPro" id="IPR023210">
    <property type="entry name" value="NADP_OxRdtase_dom"/>
</dbReference>
<dbReference type="EMBL" id="CP064812">
    <property type="protein sequence ID" value="QPG74621.1"/>
    <property type="molecule type" value="Genomic_DNA"/>
</dbReference>
<evidence type="ECO:0000256" key="2">
    <source>
        <dbReference type="ARBA" id="ARBA00023002"/>
    </source>
</evidence>
<organism evidence="5 6">
    <name type="scientific">Eeniella nana</name>
    <name type="common">Yeast</name>
    <name type="synonym">Brettanomyces nanus</name>
    <dbReference type="NCBI Taxonomy" id="13502"/>
    <lineage>
        <taxon>Eukaryota</taxon>
        <taxon>Fungi</taxon>
        <taxon>Dikarya</taxon>
        <taxon>Ascomycota</taxon>
        <taxon>Saccharomycotina</taxon>
        <taxon>Pichiomycetes</taxon>
        <taxon>Pichiales</taxon>
        <taxon>Pichiaceae</taxon>
        <taxon>Brettanomyces</taxon>
    </lineage>
</organism>
<proteinExistence type="inferred from homology"/>
<dbReference type="PANTHER" id="PTHR43364:SF7">
    <property type="entry name" value="NADP-DEPENDENT OXIDOREDUCTASE DOMAIN-CONTAINING PROTEIN-RELATED"/>
    <property type="match status" value="1"/>
</dbReference>
<dbReference type="SUPFAM" id="SSF51430">
    <property type="entry name" value="NAD(P)-linked oxidoreductase"/>
    <property type="match status" value="1"/>
</dbReference>
<dbReference type="Proteomes" id="UP000662931">
    <property type="component" value="Chromosome 1"/>
</dbReference>
<dbReference type="GeneID" id="62195354"/>
<dbReference type="RefSeq" id="XP_038778186.1">
    <property type="nucleotide sequence ID" value="XM_038922258.1"/>
</dbReference>
<dbReference type="InterPro" id="IPR036812">
    <property type="entry name" value="NAD(P)_OxRdtase_dom_sf"/>
</dbReference>
<feature type="domain" description="NADP-dependent oxidoreductase" evidence="4">
    <location>
        <begin position="22"/>
        <end position="323"/>
    </location>
</feature>
<keyword evidence="6" id="KW-1185">Reference proteome</keyword>
<evidence type="ECO:0000313" key="6">
    <source>
        <dbReference type="Proteomes" id="UP000662931"/>
    </source>
</evidence>
<dbReference type="OrthoDB" id="48988at2759"/>
<keyword evidence="1" id="KW-0521">NADP</keyword>
<evidence type="ECO:0000256" key="3">
    <source>
        <dbReference type="ARBA" id="ARBA00038157"/>
    </source>
</evidence>
<evidence type="ECO:0000256" key="1">
    <source>
        <dbReference type="ARBA" id="ARBA00022857"/>
    </source>
</evidence>
<name>A0A875RYL6_EENNA</name>
<accession>A0A875RYL6</accession>
<dbReference type="Pfam" id="PF00248">
    <property type="entry name" value="Aldo_ket_red"/>
    <property type="match status" value="1"/>
</dbReference>
<evidence type="ECO:0000259" key="4">
    <source>
        <dbReference type="Pfam" id="PF00248"/>
    </source>
</evidence>
<reference evidence="5" key="1">
    <citation type="submission" date="2020-10" db="EMBL/GenBank/DDBJ databases">
        <authorList>
            <person name="Roach M.J.R."/>
        </authorList>
    </citation>
    <scope>NUCLEOTIDE SEQUENCE</scope>
    <source>
        <strain evidence="5">CBS 1945</strain>
    </source>
</reference>
<keyword evidence="2" id="KW-0560">Oxidoreductase</keyword>
<comment type="similarity">
    <text evidence="3">Belongs to the aldo/keto reductase family. Aldo/keto reductase 2 subfamily.</text>
</comment>
<protein>
    <recommendedName>
        <fullName evidence="4">NADP-dependent oxidoreductase domain-containing protein</fullName>
    </recommendedName>
</protein>
<dbReference type="PANTHER" id="PTHR43364">
    <property type="entry name" value="NADH-SPECIFIC METHYLGLYOXAL REDUCTASE-RELATED"/>
    <property type="match status" value="1"/>
</dbReference>
<gene>
    <name evidence="5" type="ORF">FOA43_001953</name>
</gene>
<dbReference type="Gene3D" id="3.20.20.100">
    <property type="entry name" value="NADP-dependent oxidoreductase domain"/>
    <property type="match status" value="1"/>
</dbReference>
<dbReference type="AlphaFoldDB" id="A0A875RYL6"/>
<dbReference type="KEGG" id="bnn:FOA43_001953"/>